<dbReference type="Proteomes" id="UP000663064">
    <property type="component" value="Plasmid pHGLR1"/>
</dbReference>
<dbReference type="EMBL" id="CP063206">
    <property type="protein sequence ID" value="QOS13460.1"/>
    <property type="molecule type" value="Genomic_DNA"/>
</dbReference>
<name>A0A871BKZ1_HALGI</name>
<organism evidence="2 3">
    <name type="scientific">Haloferax gibbonsii</name>
    <dbReference type="NCBI Taxonomy" id="35746"/>
    <lineage>
        <taxon>Archaea</taxon>
        <taxon>Methanobacteriati</taxon>
        <taxon>Methanobacteriota</taxon>
        <taxon>Stenosarchaea group</taxon>
        <taxon>Halobacteria</taxon>
        <taxon>Halobacteriales</taxon>
        <taxon>Haloferacaceae</taxon>
        <taxon>Haloferax</taxon>
    </lineage>
</organism>
<geneLocation type="plasmid" evidence="2 3">
    <name>pHGLR1</name>
</geneLocation>
<evidence type="ECO:0000313" key="3">
    <source>
        <dbReference type="Proteomes" id="UP000663064"/>
    </source>
</evidence>
<protein>
    <submittedName>
        <fullName evidence="2">Uncharacterized protein</fullName>
    </submittedName>
</protein>
<dbReference type="AlphaFoldDB" id="A0A871BKZ1"/>
<accession>A0A871BKZ1</accession>
<keyword evidence="2" id="KW-0614">Plasmid</keyword>
<gene>
    <name evidence="2" type="ORF">HfgLR_21125</name>
</gene>
<feature type="region of interest" description="Disordered" evidence="1">
    <location>
        <begin position="108"/>
        <end position="133"/>
    </location>
</feature>
<proteinExistence type="predicted"/>
<evidence type="ECO:0000313" key="2">
    <source>
        <dbReference type="EMBL" id="QOS13460.1"/>
    </source>
</evidence>
<sequence length="133" mass="15090">MCANVFGTANSCLDSQAEIPHELLHLSVQWPTRFLTIYVSWWRYSGENIRHCTQNVETIELEASSTGFQRRVVRTAGTPPETLTPGAETFRISGLIERQTRVKFGVATSLPELDNESRNRPTESHNVTMEPRE</sequence>
<evidence type="ECO:0000256" key="1">
    <source>
        <dbReference type="SAM" id="MobiDB-lite"/>
    </source>
</evidence>
<reference evidence="2" key="1">
    <citation type="journal article" date="2021" name="Front. Microbiol.">
        <title>Cellular and Genomic Properties of Haloferax gibbonsii LR2-5, the Host of Euryarchaeal Virus HFTV1.</title>
        <authorList>
            <person name="Tittes C."/>
            <person name="Schwarzer S."/>
            <person name="Pfeiffer F."/>
            <person name="Dyall-Smith M."/>
            <person name="Rodriguez-Franco M."/>
            <person name="Oksanen H.M."/>
            <person name="Quax T.E.F."/>
        </authorList>
    </citation>
    <scope>NUCLEOTIDE SEQUENCE</scope>
    <source>
        <strain evidence="2">LR2-5</strain>
    </source>
</reference>